<evidence type="ECO:0000256" key="1">
    <source>
        <dbReference type="SAM" id="MobiDB-lite"/>
    </source>
</evidence>
<dbReference type="AlphaFoldDB" id="A0AAI9ZL42"/>
<keyword evidence="3" id="KW-1185">Reference proteome</keyword>
<comment type="caution">
    <text evidence="2">The sequence shown here is derived from an EMBL/GenBank/DDBJ whole genome shotgun (WGS) entry which is preliminary data.</text>
</comment>
<feature type="region of interest" description="Disordered" evidence="1">
    <location>
        <begin position="128"/>
        <end position="182"/>
    </location>
</feature>
<organism evidence="2 3">
    <name type="scientific">Colletotrichum phormii</name>
    <dbReference type="NCBI Taxonomy" id="359342"/>
    <lineage>
        <taxon>Eukaryota</taxon>
        <taxon>Fungi</taxon>
        <taxon>Dikarya</taxon>
        <taxon>Ascomycota</taxon>
        <taxon>Pezizomycotina</taxon>
        <taxon>Sordariomycetes</taxon>
        <taxon>Hypocreomycetidae</taxon>
        <taxon>Glomerellales</taxon>
        <taxon>Glomerellaceae</taxon>
        <taxon>Colletotrichum</taxon>
        <taxon>Colletotrichum acutatum species complex</taxon>
    </lineage>
</organism>
<dbReference type="EMBL" id="JAHMHQ010000017">
    <property type="protein sequence ID" value="KAK1633681.1"/>
    <property type="molecule type" value="Genomic_DNA"/>
</dbReference>
<reference evidence="2" key="1">
    <citation type="submission" date="2021-06" db="EMBL/GenBank/DDBJ databases">
        <title>Comparative genomics, transcriptomics and evolutionary studies reveal genomic signatures of adaptation to plant cell wall in hemibiotrophic fungi.</title>
        <authorList>
            <consortium name="DOE Joint Genome Institute"/>
            <person name="Baroncelli R."/>
            <person name="Diaz J.F."/>
            <person name="Benocci T."/>
            <person name="Peng M."/>
            <person name="Battaglia E."/>
            <person name="Haridas S."/>
            <person name="Andreopoulos W."/>
            <person name="Labutti K."/>
            <person name="Pangilinan J."/>
            <person name="Floch G.L."/>
            <person name="Makela M.R."/>
            <person name="Henrissat B."/>
            <person name="Grigoriev I.V."/>
            <person name="Crouch J.A."/>
            <person name="De Vries R.P."/>
            <person name="Sukno S.A."/>
            <person name="Thon M.R."/>
        </authorList>
    </citation>
    <scope>NUCLEOTIDE SEQUENCE</scope>
    <source>
        <strain evidence="2">CBS 102054</strain>
    </source>
</reference>
<dbReference type="RefSeq" id="XP_060442288.1">
    <property type="nucleotide sequence ID" value="XM_060588266.1"/>
</dbReference>
<proteinExistence type="predicted"/>
<accession>A0AAI9ZL42</accession>
<name>A0AAI9ZL42_9PEZI</name>
<sequence length="254" mass="28589">MAGVNPTTTEAVFSLEHPLPTYPAGKFKKEPTSISETARSRKVPKTLKIVPVTKYLEIAERFKDAVLNQVDQSLIVPGGISLERYSEQDNVCAYNLHVIHPVMECLNNITSSDTYEVRHTWEHQLCLPNIPKPRHTADDGDESEIDEDAHRPTNKRKRRRTSTTRDSKDYHTEDDDTEHERDHVVVRPDMIGVVKPKGSKINFGHGNEDATSICVLYVEMKTTGTLDCRIPNFEKAAIAETPPPEPLQNAPKSP</sequence>
<protein>
    <submittedName>
        <fullName evidence="2">Uncharacterized protein</fullName>
    </submittedName>
</protein>
<dbReference type="GeneID" id="85473128"/>
<evidence type="ECO:0000313" key="3">
    <source>
        <dbReference type="Proteomes" id="UP001243989"/>
    </source>
</evidence>
<feature type="compositionally biased region" description="Basic residues" evidence="1">
    <location>
        <begin position="152"/>
        <end position="162"/>
    </location>
</feature>
<gene>
    <name evidence="2" type="ORF">BDP81DRAFT_397036</name>
</gene>
<dbReference type="Proteomes" id="UP001243989">
    <property type="component" value="Unassembled WGS sequence"/>
</dbReference>
<evidence type="ECO:0000313" key="2">
    <source>
        <dbReference type="EMBL" id="KAK1633681.1"/>
    </source>
</evidence>